<dbReference type="GO" id="GO:0005737">
    <property type="term" value="C:cytoplasm"/>
    <property type="evidence" value="ECO:0007669"/>
    <property type="project" value="UniProtKB-SubCell"/>
</dbReference>
<comment type="function">
    <text evidence="3">Required for maturation of urease via the functional incorporation of the urease nickel metallocenter.</text>
</comment>
<evidence type="ECO:0000256" key="2">
    <source>
        <dbReference type="ARBA" id="ARBA00023186"/>
    </source>
</evidence>
<dbReference type="AlphaFoldDB" id="A0A2C9DCR3"/>
<sequence>MNAPGGPTTPDEIAAAPPSPSPRLQRARGAAVVTFKHRDGTTRLDRLFQDGCCKIRLPRVHDGEPVAVLLNTAGGVTGGDRLSYEVGWGDGACATATTQAAERIYRRSEGLGRIENTLTVGAGARALWLPQETIVFDRAGLDRSLDIDLAHDAALTAVESVVLGRTAMGESVREATILDRWRLRRTGPDGKSRLVYADNFRLVGDSRDILKGAATGRGAAAYATLVHAAPDAEGRLDELRALVETAGNTLLDAGTTAFDGLLVARFLATDGRALRDCLISVLENFSGKTVPRVWHC</sequence>
<dbReference type="InterPro" id="IPR002669">
    <property type="entry name" value="UreD"/>
</dbReference>
<name>A0A2C9DCR3_9HYPH</name>
<reference evidence="6" key="1">
    <citation type="submission" date="2017-09" db="EMBL/GenBank/DDBJ databases">
        <title>Genome sequence of Nannocystis excedens DSM 71.</title>
        <authorList>
            <person name="Blom J."/>
        </authorList>
    </citation>
    <scope>NUCLEOTIDE SEQUENCE [LARGE SCALE GENOMIC DNA]</scope>
    <source>
        <strain evidence="6">type strain: E19</strain>
    </source>
</reference>
<dbReference type="PANTHER" id="PTHR33643">
    <property type="entry name" value="UREASE ACCESSORY PROTEIN D"/>
    <property type="match status" value="1"/>
</dbReference>
<organism evidence="5 6">
    <name type="scientific">Hartmannibacter diazotrophicus</name>
    <dbReference type="NCBI Taxonomy" id="1482074"/>
    <lineage>
        <taxon>Bacteria</taxon>
        <taxon>Pseudomonadati</taxon>
        <taxon>Pseudomonadota</taxon>
        <taxon>Alphaproteobacteria</taxon>
        <taxon>Hyphomicrobiales</taxon>
        <taxon>Pleomorphomonadaceae</taxon>
        <taxon>Hartmannibacter</taxon>
    </lineage>
</organism>
<evidence type="ECO:0000313" key="6">
    <source>
        <dbReference type="Proteomes" id="UP000223606"/>
    </source>
</evidence>
<dbReference type="RefSeq" id="WP_099558105.1">
    <property type="nucleotide sequence ID" value="NZ_LT960614.1"/>
</dbReference>
<evidence type="ECO:0000256" key="4">
    <source>
        <dbReference type="SAM" id="MobiDB-lite"/>
    </source>
</evidence>
<feature type="region of interest" description="Disordered" evidence="4">
    <location>
        <begin position="1"/>
        <end position="25"/>
    </location>
</feature>
<comment type="subcellular location">
    <subcellularLocation>
        <location evidence="3">Cytoplasm</location>
    </subcellularLocation>
</comment>
<dbReference type="KEGG" id="hdi:HDIA_4377"/>
<dbReference type="PANTHER" id="PTHR33643:SF1">
    <property type="entry name" value="UREASE ACCESSORY PROTEIN D"/>
    <property type="match status" value="1"/>
</dbReference>
<evidence type="ECO:0000313" key="5">
    <source>
        <dbReference type="EMBL" id="SON57918.1"/>
    </source>
</evidence>
<dbReference type="Pfam" id="PF01774">
    <property type="entry name" value="UreD"/>
    <property type="match status" value="1"/>
</dbReference>
<evidence type="ECO:0000256" key="3">
    <source>
        <dbReference type="HAMAP-Rule" id="MF_01384"/>
    </source>
</evidence>
<comment type="similarity">
    <text evidence="1 3">Belongs to the UreD family.</text>
</comment>
<accession>A0A2C9DCR3</accession>
<proteinExistence type="inferred from homology"/>
<keyword evidence="3" id="KW-0963">Cytoplasm</keyword>
<comment type="subunit">
    <text evidence="3">UreD, UreF and UreG form a complex that acts as a GTP-hydrolysis-dependent molecular chaperone, activating the urease apoprotein by helping to assemble the nickel containing metallocenter of UreC. The UreE protein probably delivers the nickel.</text>
</comment>
<evidence type="ECO:0000256" key="1">
    <source>
        <dbReference type="ARBA" id="ARBA00007177"/>
    </source>
</evidence>
<keyword evidence="6" id="KW-1185">Reference proteome</keyword>
<gene>
    <name evidence="3 5" type="primary">ureD</name>
    <name evidence="5" type="ORF">HDIA_4377</name>
</gene>
<keyword evidence="3" id="KW-0996">Nickel insertion</keyword>
<dbReference type="Proteomes" id="UP000223606">
    <property type="component" value="Chromosome 1"/>
</dbReference>
<dbReference type="OrthoDB" id="9798842at2"/>
<dbReference type="EMBL" id="LT960614">
    <property type="protein sequence ID" value="SON57918.1"/>
    <property type="molecule type" value="Genomic_DNA"/>
</dbReference>
<protein>
    <recommendedName>
        <fullName evidence="3">Urease accessory protein UreD</fullName>
    </recommendedName>
</protein>
<dbReference type="HAMAP" id="MF_01384">
    <property type="entry name" value="UreD"/>
    <property type="match status" value="1"/>
</dbReference>
<keyword evidence="2 3" id="KW-0143">Chaperone</keyword>
<dbReference type="GO" id="GO:0016151">
    <property type="term" value="F:nickel cation binding"/>
    <property type="evidence" value="ECO:0007669"/>
    <property type="project" value="UniProtKB-UniRule"/>
</dbReference>